<evidence type="ECO:0000256" key="3">
    <source>
        <dbReference type="ARBA" id="ARBA00001941"/>
    </source>
</evidence>
<feature type="domain" description="Transketolase-like pyrimidine-binding" evidence="15">
    <location>
        <begin position="70"/>
        <end position="240"/>
    </location>
</feature>
<dbReference type="CDD" id="cd07033">
    <property type="entry name" value="TPP_PYR_DXS_TK_like"/>
    <property type="match status" value="1"/>
</dbReference>
<dbReference type="InterPro" id="IPR029061">
    <property type="entry name" value="THDP-binding"/>
</dbReference>
<dbReference type="InterPro" id="IPR055152">
    <property type="entry name" value="Transketolase-like_C_2"/>
</dbReference>
<dbReference type="GO" id="GO:0004802">
    <property type="term" value="F:transketolase activity"/>
    <property type="evidence" value="ECO:0007669"/>
    <property type="project" value="UniProtKB-EC"/>
</dbReference>
<dbReference type="EMBL" id="CAFBQJ010000014">
    <property type="protein sequence ID" value="CAB5044791.1"/>
    <property type="molecule type" value="Genomic_DNA"/>
</dbReference>
<reference evidence="16" key="1">
    <citation type="submission" date="2020-05" db="EMBL/GenBank/DDBJ databases">
        <authorList>
            <person name="Chiriac C."/>
            <person name="Salcher M."/>
            <person name="Ghai R."/>
            <person name="Kavagutti S V."/>
        </authorList>
    </citation>
    <scope>NUCLEOTIDE SEQUENCE</scope>
</reference>
<dbReference type="InterPro" id="IPR005475">
    <property type="entry name" value="Transketolase-like_Pyr-bd"/>
</dbReference>
<dbReference type="SUPFAM" id="SSF52518">
    <property type="entry name" value="Thiamin diphosphate-binding fold (THDP-binding)"/>
    <property type="match status" value="1"/>
</dbReference>
<evidence type="ECO:0000256" key="2">
    <source>
        <dbReference type="ARBA" id="ARBA00001936"/>
    </source>
</evidence>
<evidence type="ECO:0000256" key="13">
    <source>
        <dbReference type="ARBA" id="ARBA00049473"/>
    </source>
</evidence>
<comment type="catalytic activity">
    <reaction evidence="13">
        <text>D-sedoheptulose 7-phosphate + D-glyceraldehyde 3-phosphate = aldehydo-D-ribose 5-phosphate + D-xylulose 5-phosphate</text>
        <dbReference type="Rhea" id="RHEA:10508"/>
        <dbReference type="ChEBI" id="CHEBI:57483"/>
        <dbReference type="ChEBI" id="CHEBI:57737"/>
        <dbReference type="ChEBI" id="CHEBI:58273"/>
        <dbReference type="ChEBI" id="CHEBI:59776"/>
        <dbReference type="EC" id="2.2.1.1"/>
    </reaction>
</comment>
<dbReference type="SUPFAM" id="SSF52922">
    <property type="entry name" value="TK C-terminal domain-like"/>
    <property type="match status" value="1"/>
</dbReference>
<dbReference type="Gene3D" id="3.40.50.920">
    <property type="match status" value="1"/>
</dbReference>
<evidence type="ECO:0000256" key="1">
    <source>
        <dbReference type="ARBA" id="ARBA00001913"/>
    </source>
</evidence>
<evidence type="ECO:0000256" key="6">
    <source>
        <dbReference type="ARBA" id="ARBA00011738"/>
    </source>
</evidence>
<dbReference type="GO" id="GO:0005829">
    <property type="term" value="C:cytosol"/>
    <property type="evidence" value="ECO:0007669"/>
    <property type="project" value="TreeGrafter"/>
</dbReference>
<comment type="subunit">
    <text evidence="6">Homodimer.</text>
</comment>
<comment type="cofactor">
    <cofactor evidence="1">
        <name>Ca(2+)</name>
        <dbReference type="ChEBI" id="CHEBI:29108"/>
    </cofactor>
</comment>
<evidence type="ECO:0000256" key="8">
    <source>
        <dbReference type="ARBA" id="ARBA00022679"/>
    </source>
</evidence>
<sequence length="375" mass="39733">MNIPDEPFWAPVDVVAACRESAKLHGAQQRLAWEGRLKASPLKQEWTAAWNGGLSDWQDALPNFALGESIATRVAVQKVFDAVLPKQPGLVSGSADLTGNTGTKLSGQTPMSAENPQGRQVYYGVREHAMGSAMVGMALHGGVYPIGGTFFVFFDYMKPPIRLAALSKAKCLFVFSHDSVGVGEDGPTHQPIEHLAALRAIPDLQVIRPCDANETAQAVRFAFEHDGPTALLLSRQNLPVLTDGSAVAHGAGIVRQPAGKADVVIVATGSELHVALQAADDLLAMGIDAQVVSLPSWDRFAAFRATNPVEADKILPGDVETVSVEAGATFGWQLFADSCVGIDRFGASAPGSEALDRLGINPLNVVSAVKKLLQR</sequence>
<dbReference type="InterPro" id="IPR033247">
    <property type="entry name" value="Transketolase_fam"/>
</dbReference>
<accession>A0A6J7SVA2</accession>
<evidence type="ECO:0000259" key="15">
    <source>
        <dbReference type="SMART" id="SM00861"/>
    </source>
</evidence>
<keyword evidence="12" id="KW-0786">Thiamine pyrophosphate</keyword>
<dbReference type="InterPro" id="IPR009014">
    <property type="entry name" value="Transketo_C/PFOR_II"/>
</dbReference>
<keyword evidence="9" id="KW-0479">Metal-binding</keyword>
<dbReference type="GO" id="GO:0046872">
    <property type="term" value="F:metal ion binding"/>
    <property type="evidence" value="ECO:0007669"/>
    <property type="project" value="UniProtKB-KW"/>
</dbReference>
<protein>
    <recommendedName>
        <fullName evidence="7">transketolase</fullName>
        <ecNumber evidence="7">2.2.1.1</ecNumber>
    </recommendedName>
</protein>
<evidence type="ECO:0000256" key="7">
    <source>
        <dbReference type="ARBA" id="ARBA00013152"/>
    </source>
</evidence>
<comment type="cofactor">
    <cofactor evidence="5">
        <name>thiamine diphosphate</name>
        <dbReference type="ChEBI" id="CHEBI:58937"/>
    </cofactor>
</comment>
<dbReference type="PROSITE" id="PS00802">
    <property type="entry name" value="TRANSKETOLASE_2"/>
    <property type="match status" value="1"/>
</dbReference>
<dbReference type="EC" id="2.2.1.1" evidence="7"/>
<dbReference type="Pfam" id="PF02779">
    <property type="entry name" value="Transket_pyr"/>
    <property type="match status" value="1"/>
</dbReference>
<dbReference type="AlphaFoldDB" id="A0A6J7SVA2"/>
<keyword evidence="11" id="KW-0460">Magnesium</keyword>
<feature type="region of interest" description="Disordered" evidence="14">
    <location>
        <begin position="95"/>
        <end position="116"/>
    </location>
</feature>
<name>A0A6J7SVA2_9ZZZZ</name>
<comment type="cofactor">
    <cofactor evidence="3">
        <name>Co(2+)</name>
        <dbReference type="ChEBI" id="CHEBI:48828"/>
    </cofactor>
</comment>
<evidence type="ECO:0000256" key="5">
    <source>
        <dbReference type="ARBA" id="ARBA00001964"/>
    </source>
</evidence>
<evidence type="ECO:0000256" key="9">
    <source>
        <dbReference type="ARBA" id="ARBA00022723"/>
    </source>
</evidence>
<dbReference type="Pfam" id="PF22613">
    <property type="entry name" value="Transketolase_C_1"/>
    <property type="match status" value="1"/>
</dbReference>
<organism evidence="16">
    <name type="scientific">freshwater metagenome</name>
    <dbReference type="NCBI Taxonomy" id="449393"/>
    <lineage>
        <taxon>unclassified sequences</taxon>
        <taxon>metagenomes</taxon>
        <taxon>ecological metagenomes</taxon>
    </lineage>
</organism>
<evidence type="ECO:0000256" key="10">
    <source>
        <dbReference type="ARBA" id="ARBA00022837"/>
    </source>
</evidence>
<dbReference type="Gene3D" id="3.40.50.970">
    <property type="match status" value="1"/>
</dbReference>
<evidence type="ECO:0000313" key="16">
    <source>
        <dbReference type="EMBL" id="CAB5044791.1"/>
    </source>
</evidence>
<dbReference type="FunFam" id="3.40.50.970:FF:000045">
    <property type="entry name" value="Transketolase"/>
    <property type="match status" value="1"/>
</dbReference>
<dbReference type="PANTHER" id="PTHR43522">
    <property type="entry name" value="TRANSKETOLASE"/>
    <property type="match status" value="1"/>
</dbReference>
<evidence type="ECO:0000256" key="4">
    <source>
        <dbReference type="ARBA" id="ARBA00001946"/>
    </source>
</evidence>
<comment type="cofactor">
    <cofactor evidence="4">
        <name>Mg(2+)</name>
        <dbReference type="ChEBI" id="CHEBI:18420"/>
    </cofactor>
</comment>
<dbReference type="InterPro" id="IPR020826">
    <property type="entry name" value="Transketolase_BS"/>
</dbReference>
<evidence type="ECO:0000256" key="12">
    <source>
        <dbReference type="ARBA" id="ARBA00023052"/>
    </source>
</evidence>
<evidence type="ECO:0000256" key="14">
    <source>
        <dbReference type="SAM" id="MobiDB-lite"/>
    </source>
</evidence>
<keyword evidence="10" id="KW-0106">Calcium</keyword>
<comment type="cofactor">
    <cofactor evidence="2">
        <name>Mn(2+)</name>
        <dbReference type="ChEBI" id="CHEBI:29035"/>
    </cofactor>
</comment>
<dbReference type="GO" id="GO:0006098">
    <property type="term" value="P:pentose-phosphate shunt"/>
    <property type="evidence" value="ECO:0007669"/>
    <property type="project" value="TreeGrafter"/>
</dbReference>
<keyword evidence="8" id="KW-0808">Transferase</keyword>
<proteinExistence type="predicted"/>
<gene>
    <name evidence="16" type="ORF">UFOPK4275_00154</name>
</gene>
<evidence type="ECO:0000256" key="11">
    <source>
        <dbReference type="ARBA" id="ARBA00022842"/>
    </source>
</evidence>
<dbReference type="SMART" id="SM00861">
    <property type="entry name" value="Transket_pyr"/>
    <property type="match status" value="1"/>
</dbReference>
<dbReference type="PANTHER" id="PTHR43522:SF2">
    <property type="entry name" value="TRANSKETOLASE 1-RELATED"/>
    <property type="match status" value="1"/>
</dbReference>